<evidence type="ECO:0000313" key="2">
    <source>
        <dbReference type="Proteomes" id="UP000460650"/>
    </source>
</evidence>
<dbReference type="Proteomes" id="UP000460650">
    <property type="component" value="Unassembled WGS sequence"/>
</dbReference>
<name>A0A7V7VUG4_9HYPH</name>
<comment type="caution">
    <text evidence="1">The sequence shown here is derived from an EMBL/GenBank/DDBJ whole genome shotgun (WGS) entry which is preliminary data.</text>
</comment>
<reference evidence="1 2" key="1">
    <citation type="submission" date="2019-09" db="EMBL/GenBank/DDBJ databases">
        <title>Taxonomic organization of the family Brucellaceae based on a phylogenomic approach.</title>
        <authorList>
            <person name="Leclercq S."/>
            <person name="Cloeckaert A."/>
            <person name="Zygmunt M.S."/>
        </authorList>
    </citation>
    <scope>NUCLEOTIDE SEQUENCE [LARGE SCALE GENOMIC DNA]</scope>
    <source>
        <strain evidence="1 2">TA93</strain>
    </source>
</reference>
<evidence type="ECO:0000313" key="1">
    <source>
        <dbReference type="EMBL" id="KAB2657049.1"/>
    </source>
</evidence>
<accession>A0A7V7VUG4</accession>
<dbReference type="EMBL" id="WBVY01000003">
    <property type="protein sequence ID" value="KAB2657049.1"/>
    <property type="molecule type" value="Genomic_DNA"/>
</dbReference>
<proteinExistence type="predicted"/>
<protein>
    <submittedName>
        <fullName evidence="1">Uncharacterized protein</fullName>
    </submittedName>
</protein>
<gene>
    <name evidence="1" type="ORF">F9K94_11730</name>
</gene>
<organism evidence="1 2">
    <name type="scientific">Brucella tritici</name>
    <dbReference type="NCBI Taxonomy" id="94626"/>
    <lineage>
        <taxon>Bacteria</taxon>
        <taxon>Pseudomonadati</taxon>
        <taxon>Pseudomonadota</taxon>
        <taxon>Alphaproteobacteria</taxon>
        <taxon>Hyphomicrobiales</taxon>
        <taxon>Brucellaceae</taxon>
        <taxon>Brucella/Ochrobactrum group</taxon>
        <taxon>Brucella</taxon>
    </lineage>
</organism>
<dbReference type="AlphaFoldDB" id="A0A7V7VUG4"/>
<sequence length="78" mass="8513">MQTFRIRLCARISYVSTGPPTNCSLQPGITKNATVVLAKGRMIRVLSPSRIMRPFAATAAPPQRLRSSLNAVNMSIKV</sequence>